<evidence type="ECO:0000313" key="3">
    <source>
        <dbReference type="Proteomes" id="UP000315434"/>
    </source>
</evidence>
<dbReference type="EMBL" id="SGNY01000001">
    <property type="protein sequence ID" value="TRB02293.1"/>
    <property type="molecule type" value="Genomic_DNA"/>
</dbReference>
<dbReference type="Proteomes" id="UP000315434">
    <property type="component" value="Unassembled WGS sequence"/>
</dbReference>
<evidence type="ECO:0000259" key="1">
    <source>
        <dbReference type="Pfam" id="PF01434"/>
    </source>
</evidence>
<dbReference type="GO" id="GO:0006508">
    <property type="term" value="P:proteolysis"/>
    <property type="evidence" value="ECO:0007669"/>
    <property type="project" value="InterPro"/>
</dbReference>
<dbReference type="GO" id="GO:0005886">
    <property type="term" value="C:plasma membrane"/>
    <property type="evidence" value="ECO:0007669"/>
    <property type="project" value="TreeGrafter"/>
</dbReference>
<dbReference type="InterPro" id="IPR037219">
    <property type="entry name" value="Peptidase_M41-like"/>
</dbReference>
<dbReference type="InterPro" id="IPR000642">
    <property type="entry name" value="Peptidase_M41"/>
</dbReference>
<dbReference type="GO" id="GO:0005524">
    <property type="term" value="F:ATP binding"/>
    <property type="evidence" value="ECO:0007669"/>
    <property type="project" value="InterPro"/>
</dbReference>
<name>A0A546XNG5_RHIRH</name>
<dbReference type="Gene3D" id="1.20.58.760">
    <property type="entry name" value="Peptidase M41"/>
    <property type="match status" value="1"/>
</dbReference>
<accession>A0A546XNG5</accession>
<dbReference type="PANTHER" id="PTHR23076">
    <property type="entry name" value="METALLOPROTEASE M41 FTSH"/>
    <property type="match status" value="1"/>
</dbReference>
<feature type="domain" description="Peptidase M41" evidence="1">
    <location>
        <begin position="131"/>
        <end position="305"/>
    </location>
</feature>
<sequence length="314" mass="34646">MSRSLCRIWRHWPASSLIISVTIWLVCWRLRRHAVPKRSKQHGNNRSMSAVMQMSSTSPIAEYPKMPEASQTITPEQHPDLRRLALLATGSTGADIERLVRDVRRKTRRQQRSLTWGDLEHALLAGQVKLSDDVRWRTAIHEAGHAIAFCDMGIAEVITASIGIGGMGQVVSRQGQHLPQTQDWLMRSIACMLAGRTAELLIFGDTVAGAGGYDDSDLARATEHAVAAETRLGFSNHQPLLYRSVAGSINELSLDRHLAERVNSRLMEAEAMARSLLENRRDALVAIATRLKDVGVMTGEEITHLLVASAGPPT</sequence>
<organism evidence="2 3">
    <name type="scientific">Rhizobium rhizogenes</name>
    <name type="common">Agrobacterium rhizogenes</name>
    <dbReference type="NCBI Taxonomy" id="359"/>
    <lineage>
        <taxon>Bacteria</taxon>
        <taxon>Pseudomonadati</taxon>
        <taxon>Pseudomonadota</taxon>
        <taxon>Alphaproteobacteria</taxon>
        <taxon>Hyphomicrobiales</taxon>
        <taxon>Rhizobiaceae</taxon>
        <taxon>Rhizobium/Agrobacterium group</taxon>
        <taxon>Rhizobium</taxon>
    </lineage>
</organism>
<proteinExistence type="predicted"/>
<comment type="caution">
    <text evidence="2">The sequence shown here is derived from an EMBL/GenBank/DDBJ whole genome shotgun (WGS) entry which is preliminary data.</text>
</comment>
<dbReference type="OrthoDB" id="8371880at2"/>
<evidence type="ECO:0000313" key="2">
    <source>
        <dbReference type="EMBL" id="TRB02293.1"/>
    </source>
</evidence>
<dbReference type="AlphaFoldDB" id="A0A546XNG5"/>
<dbReference type="GO" id="GO:0030163">
    <property type="term" value="P:protein catabolic process"/>
    <property type="evidence" value="ECO:0007669"/>
    <property type="project" value="TreeGrafter"/>
</dbReference>
<gene>
    <name evidence="2" type="ORF">EXN68_00895</name>
</gene>
<dbReference type="SUPFAM" id="SSF140990">
    <property type="entry name" value="FtsH protease domain-like"/>
    <property type="match status" value="1"/>
</dbReference>
<reference evidence="2 3" key="1">
    <citation type="journal article" date="2019" name="Appl. Microbiol. Biotechnol.">
        <title>Differential efficiency of wild type rhizogenic strains for rol gene transformation of plants.</title>
        <authorList>
            <person name="Desmet S."/>
            <person name="De Keyser E."/>
            <person name="Van Vaerenbergh J."/>
            <person name="Baeyen S."/>
            <person name="Van Huylenbroeck J."/>
            <person name="Geelen D."/>
            <person name="Dhooghe E."/>
        </authorList>
    </citation>
    <scope>NUCLEOTIDE SEQUENCE [LARGE SCALE GENOMIC DNA]</scope>
    <source>
        <strain evidence="2 3">GBBC3284</strain>
    </source>
</reference>
<dbReference type="GO" id="GO:0004222">
    <property type="term" value="F:metalloendopeptidase activity"/>
    <property type="evidence" value="ECO:0007669"/>
    <property type="project" value="InterPro"/>
</dbReference>
<dbReference type="Pfam" id="PF01434">
    <property type="entry name" value="Peptidase_M41"/>
    <property type="match status" value="1"/>
</dbReference>
<protein>
    <recommendedName>
        <fullName evidence="1">Peptidase M41 domain-containing protein</fullName>
    </recommendedName>
</protein>
<dbReference type="PANTHER" id="PTHR23076:SF97">
    <property type="entry name" value="ATP-DEPENDENT ZINC METALLOPROTEASE YME1L1"/>
    <property type="match status" value="1"/>
</dbReference>
<dbReference type="GO" id="GO:0004176">
    <property type="term" value="F:ATP-dependent peptidase activity"/>
    <property type="evidence" value="ECO:0007669"/>
    <property type="project" value="InterPro"/>
</dbReference>